<sequence>MALLRDPPMELLVVVVLIIVVVVVVIVAFVVVVLARNPPRPAANILLINISLRTVCFFVVVKPSLLHQAQASLIYDANELLEAVVDESVCVCYVHDLKLFLVDVADTDAYHYILCYMR</sequence>
<dbReference type="AlphaFoldDB" id="A0A813JHW0"/>
<dbReference type="EMBL" id="CAJNNV010031907">
    <property type="protein sequence ID" value="CAE8638292.1"/>
    <property type="molecule type" value="Genomic_DNA"/>
</dbReference>
<comment type="caution">
    <text evidence="3">The sequence shown here is derived from an EMBL/GenBank/DDBJ whole genome shotgun (WGS) entry which is preliminary data.</text>
</comment>
<protein>
    <submittedName>
        <fullName evidence="3">Uncharacterized protein</fullName>
    </submittedName>
</protein>
<gene>
    <name evidence="2" type="ORF">PGLA1383_LOCUS53488</name>
    <name evidence="3" type="ORF">PGLA2088_LOCUS20913</name>
</gene>
<reference evidence="3" key="1">
    <citation type="submission" date="2021-02" db="EMBL/GenBank/DDBJ databases">
        <authorList>
            <person name="Dougan E. K."/>
            <person name="Rhodes N."/>
            <person name="Thang M."/>
            <person name="Chan C."/>
        </authorList>
    </citation>
    <scope>NUCLEOTIDE SEQUENCE</scope>
</reference>
<keyword evidence="1" id="KW-0472">Membrane</keyword>
<organism evidence="3 4">
    <name type="scientific">Polarella glacialis</name>
    <name type="common">Dinoflagellate</name>
    <dbReference type="NCBI Taxonomy" id="89957"/>
    <lineage>
        <taxon>Eukaryota</taxon>
        <taxon>Sar</taxon>
        <taxon>Alveolata</taxon>
        <taxon>Dinophyceae</taxon>
        <taxon>Suessiales</taxon>
        <taxon>Suessiaceae</taxon>
        <taxon>Polarella</taxon>
    </lineage>
</organism>
<dbReference type="Proteomes" id="UP000654075">
    <property type="component" value="Unassembled WGS sequence"/>
</dbReference>
<proteinExistence type="predicted"/>
<dbReference type="Proteomes" id="UP000626109">
    <property type="component" value="Unassembled WGS sequence"/>
</dbReference>
<keyword evidence="5" id="KW-1185">Reference proteome</keyword>
<keyword evidence="1" id="KW-1133">Transmembrane helix</keyword>
<accession>A0A813JHW0</accession>
<evidence type="ECO:0000313" key="2">
    <source>
        <dbReference type="EMBL" id="CAE8638292.1"/>
    </source>
</evidence>
<dbReference type="EMBL" id="CAJNNW010025699">
    <property type="protein sequence ID" value="CAE8678631.1"/>
    <property type="molecule type" value="Genomic_DNA"/>
</dbReference>
<evidence type="ECO:0000313" key="5">
    <source>
        <dbReference type="Proteomes" id="UP000654075"/>
    </source>
</evidence>
<keyword evidence="1" id="KW-0812">Transmembrane</keyword>
<feature type="transmembrane region" description="Helical" evidence="1">
    <location>
        <begin position="12"/>
        <end position="35"/>
    </location>
</feature>
<evidence type="ECO:0000256" key="1">
    <source>
        <dbReference type="SAM" id="Phobius"/>
    </source>
</evidence>
<name>A0A813JHW0_POLGL</name>
<evidence type="ECO:0000313" key="4">
    <source>
        <dbReference type="Proteomes" id="UP000626109"/>
    </source>
</evidence>
<evidence type="ECO:0000313" key="3">
    <source>
        <dbReference type="EMBL" id="CAE8678631.1"/>
    </source>
</evidence>
<feature type="transmembrane region" description="Helical" evidence="1">
    <location>
        <begin position="41"/>
        <end position="61"/>
    </location>
</feature>